<evidence type="ECO:0000313" key="3">
    <source>
        <dbReference type="Proteomes" id="UP000238565"/>
    </source>
</evidence>
<dbReference type="InterPro" id="IPR027802">
    <property type="entry name" value="Multi-ubiquitin_dom"/>
</dbReference>
<dbReference type="EMBL" id="PTPZ01000002">
    <property type="protein sequence ID" value="PPZ92260.1"/>
    <property type="molecule type" value="Genomic_DNA"/>
</dbReference>
<organism evidence="2 3">
    <name type="scientific">Cloacibacterium normanense</name>
    <dbReference type="NCBI Taxonomy" id="237258"/>
    <lineage>
        <taxon>Bacteria</taxon>
        <taxon>Pseudomonadati</taxon>
        <taxon>Bacteroidota</taxon>
        <taxon>Flavobacteriia</taxon>
        <taxon>Flavobacteriales</taxon>
        <taxon>Weeksellaceae</taxon>
    </lineage>
</organism>
<dbReference type="AlphaFoldDB" id="A0A2S7I6R1"/>
<dbReference type="InterPro" id="IPR025701">
    <property type="entry name" value="UBQ-conjugat_E2_E"/>
</dbReference>
<reference evidence="2 3" key="1">
    <citation type="submission" date="2018-02" db="EMBL/GenBank/DDBJ databases">
        <title>Draft genome sequence of bacterial isolates from marine environment.</title>
        <authorList>
            <person name="Singh S.K."/>
            <person name="Hill R."/>
            <person name="Major S."/>
            <person name="Cai H."/>
            <person name="Li Y."/>
        </authorList>
    </citation>
    <scope>NUCLEOTIDE SEQUENCE [LARGE SCALE GENOMIC DNA]</scope>
    <source>
        <strain evidence="2 3">IMET F</strain>
    </source>
</reference>
<sequence length="452" mass="51927">MQNLKKDALDIQKKSLKIVIEDQQFNIVEQYLTGKQLKELRGIPLDVDLYLKIKPPYEDELIENDKKVNLARPEVEVFFVKNAYEFTLNSRKFTSFKQILTGEEILKIAGITDVKCVTLYQKLKGCDFEKISLSEKVDLSNSGIENFITKDPEVFSYTINDEPEMTDSKELSPKQILEFAKIDSTLYYLIQIFGDGAKKHYAYEPDVLITMSCKGLVFITEKWLDVADVEVYGKECKDIPPAKSFRIKIDKNYFTVTESKISRQQIIQLGGKPNIAKYDVYKFLNGNPKPIRIPENTVVDLTERCLVRFVLQPKEQQDGRGNRMQFSLPQEDVDFLEALNLEWECVLNNGNVMYLLIYDYPIPEGYNTTNATVALAINSSYPITQIDMAYFFPHLSKVNGRTISCVTPLTIDGKNFQQWSRHRQAGEWVPGVDNLSTHLALVDGWLSKDLNR</sequence>
<accession>A0A2S7I6R1</accession>
<protein>
    <recommendedName>
        <fullName evidence="1">Multi-ubiquitin domain-containing protein</fullName>
    </recommendedName>
</protein>
<comment type="caution">
    <text evidence="2">The sequence shown here is derived from an EMBL/GenBank/DDBJ whole genome shotgun (WGS) entry which is preliminary data.</text>
</comment>
<dbReference type="Proteomes" id="UP000238565">
    <property type="component" value="Unassembled WGS sequence"/>
</dbReference>
<dbReference type="Pfam" id="PF14462">
    <property type="entry name" value="Prok-E2_E"/>
    <property type="match status" value="1"/>
</dbReference>
<proteinExistence type="predicted"/>
<gene>
    <name evidence="2" type="ORF">C3729_04630</name>
</gene>
<feature type="domain" description="Multi-ubiquitin" evidence="1">
    <location>
        <begin position="84"/>
        <end position="150"/>
    </location>
</feature>
<evidence type="ECO:0000313" key="2">
    <source>
        <dbReference type="EMBL" id="PPZ92260.1"/>
    </source>
</evidence>
<dbReference type="RefSeq" id="WP_104793075.1">
    <property type="nucleotide sequence ID" value="NZ_PTPZ01000002.1"/>
</dbReference>
<dbReference type="Pfam" id="PF14452">
    <property type="entry name" value="Multi_ubiq"/>
    <property type="match status" value="1"/>
</dbReference>
<name>A0A2S7I6R1_9FLAO</name>
<evidence type="ECO:0000259" key="1">
    <source>
        <dbReference type="Pfam" id="PF14452"/>
    </source>
</evidence>